<comment type="caution">
    <text evidence="1">The sequence shown here is derived from an EMBL/GenBank/DDBJ whole genome shotgun (WGS) entry which is preliminary data.</text>
</comment>
<dbReference type="AlphaFoldDB" id="A0A135RT75"/>
<evidence type="ECO:0000313" key="1">
    <source>
        <dbReference type="EMBL" id="KXH26912.1"/>
    </source>
</evidence>
<protein>
    <submittedName>
        <fullName evidence="1">Uncharacterized protein</fullName>
    </submittedName>
</protein>
<gene>
    <name evidence="1" type="ORF">CSIM01_07060</name>
</gene>
<accession>A0A135RT75</accession>
<dbReference type="EMBL" id="JFBX01000853">
    <property type="protein sequence ID" value="KXH26912.1"/>
    <property type="molecule type" value="Genomic_DNA"/>
</dbReference>
<reference evidence="1 2" key="1">
    <citation type="submission" date="2014-02" db="EMBL/GenBank/DDBJ databases">
        <title>The genome sequence of Colletotrichum simmondsii CBS122122.</title>
        <authorList>
            <person name="Baroncelli R."/>
            <person name="Thon M.R."/>
        </authorList>
    </citation>
    <scope>NUCLEOTIDE SEQUENCE [LARGE SCALE GENOMIC DNA]</scope>
    <source>
        <strain evidence="1 2">CBS122122</strain>
    </source>
</reference>
<organism evidence="1 2">
    <name type="scientific">Colletotrichum simmondsii</name>
    <dbReference type="NCBI Taxonomy" id="703756"/>
    <lineage>
        <taxon>Eukaryota</taxon>
        <taxon>Fungi</taxon>
        <taxon>Dikarya</taxon>
        <taxon>Ascomycota</taxon>
        <taxon>Pezizomycotina</taxon>
        <taxon>Sordariomycetes</taxon>
        <taxon>Hypocreomycetidae</taxon>
        <taxon>Glomerellales</taxon>
        <taxon>Glomerellaceae</taxon>
        <taxon>Colletotrichum</taxon>
        <taxon>Colletotrichum acutatum species complex</taxon>
    </lineage>
</organism>
<name>A0A135RT75_9PEZI</name>
<dbReference type="Proteomes" id="UP000070328">
    <property type="component" value="Unassembled WGS sequence"/>
</dbReference>
<sequence>MYPEYLLFSPRGQVHRTYLTAQYNCTLTCLPPFSLSYSLSNPNLRLSFILQQNAVGRVDGESSLDYAASQRVRRVIQRNHRHGLASLGVASCPPGGNPGTHSTAHVSTRPASATLALLFFFFVFFSQSFSTLTVDSSRGPPTNTSPRPFHSVWNIRLGPSATEAVRHPHMAPLQLWALALSSHRSSITG</sequence>
<proteinExistence type="predicted"/>
<evidence type="ECO:0000313" key="2">
    <source>
        <dbReference type="Proteomes" id="UP000070328"/>
    </source>
</evidence>
<keyword evidence="2" id="KW-1185">Reference proteome</keyword>